<sequence length="395" mass="41700">MTTRRPSRHPATPFARRGVLLAAPTLLLAGCGLLPGGTDDEKGGDAAAGQADEGAADGAAEAANPATSAVVDLQPTEVTDEAVAGRLMSRLETSQTLLAPRVKATVTASGLVDSLTAADYTALTGEEPPVADGAEEGTAAETILPGERKQFLLAAWKSTDSEWQPAVASHNSTTLNIAHGGNTTNIHVPQVAEGDAERSGIVLAIVDRSPAPEAMGLRAEIRDEVSEISLVDGSILATPSPSLYERELGVEVTEAGIVETEVDEGWVSGVMSVRGTVKSAFLTPYIDTVDYGGNLFWAAADELHLVVDLDWQMDFSSNVVDRTEATLTLEDGTELRPAQDTDQIFYDSHGTHIATFTIPADERSATLTLSPRFTQVIDEDFEQIEDPITATLTFS</sequence>
<comment type="caution">
    <text evidence="3">The sequence shown here is derived from an EMBL/GenBank/DDBJ whole genome shotgun (WGS) entry which is preliminary data.</text>
</comment>
<protein>
    <submittedName>
        <fullName evidence="3">Uncharacterized protein</fullName>
    </submittedName>
</protein>
<evidence type="ECO:0000313" key="4">
    <source>
        <dbReference type="Proteomes" id="UP000274327"/>
    </source>
</evidence>
<evidence type="ECO:0000313" key="3">
    <source>
        <dbReference type="EMBL" id="RRR17269.1"/>
    </source>
</evidence>
<dbReference type="GeneID" id="78122431"/>
<accession>A0A426SGL1</accession>
<proteinExistence type="predicted"/>
<gene>
    <name evidence="3" type="ORF">DS079_15540</name>
</gene>
<keyword evidence="4" id="KW-1185">Reference proteome</keyword>
<evidence type="ECO:0000256" key="1">
    <source>
        <dbReference type="SAM" id="MobiDB-lite"/>
    </source>
</evidence>
<dbReference type="Proteomes" id="UP000274327">
    <property type="component" value="Unassembled WGS sequence"/>
</dbReference>
<keyword evidence="2" id="KW-0732">Signal</keyword>
<evidence type="ECO:0000256" key="2">
    <source>
        <dbReference type="SAM" id="SignalP"/>
    </source>
</evidence>
<dbReference type="AlphaFoldDB" id="A0A426SGL1"/>
<dbReference type="EMBL" id="QOCI01000015">
    <property type="protein sequence ID" value="RRR17269.1"/>
    <property type="molecule type" value="Genomic_DNA"/>
</dbReference>
<feature type="signal peptide" evidence="2">
    <location>
        <begin position="1"/>
        <end position="22"/>
    </location>
</feature>
<reference evidence="3 4" key="1">
    <citation type="submission" date="2018-07" db="EMBL/GenBank/DDBJ databases">
        <title>Brachybacteriurn paraconglorneratum KCTC 9916.</title>
        <authorList>
            <person name="Li Y."/>
        </authorList>
    </citation>
    <scope>NUCLEOTIDE SEQUENCE [LARGE SCALE GENOMIC DNA]</scope>
    <source>
        <strain evidence="3 4">KCTC 9916</strain>
    </source>
</reference>
<feature type="region of interest" description="Disordered" evidence="1">
    <location>
        <begin position="41"/>
        <end position="63"/>
    </location>
</feature>
<feature type="chain" id="PRO_5038839038" evidence="2">
    <location>
        <begin position="23"/>
        <end position="395"/>
    </location>
</feature>
<feature type="compositionally biased region" description="Low complexity" evidence="1">
    <location>
        <begin position="45"/>
        <end position="63"/>
    </location>
</feature>
<name>A0A426SGL1_9MICO</name>
<dbReference type="RefSeq" id="WP_126988700.1">
    <property type="nucleotide sequence ID" value="NZ_ML133862.1"/>
</dbReference>
<dbReference type="PROSITE" id="PS51257">
    <property type="entry name" value="PROKAR_LIPOPROTEIN"/>
    <property type="match status" value="1"/>
</dbReference>
<organism evidence="3 4">
    <name type="scientific">Brachybacterium paraconglomeratum</name>
    <dbReference type="NCBI Taxonomy" id="173362"/>
    <lineage>
        <taxon>Bacteria</taxon>
        <taxon>Bacillati</taxon>
        <taxon>Actinomycetota</taxon>
        <taxon>Actinomycetes</taxon>
        <taxon>Micrococcales</taxon>
        <taxon>Dermabacteraceae</taxon>
        <taxon>Brachybacterium</taxon>
    </lineage>
</organism>